<dbReference type="EMBL" id="NPHW01003535">
    <property type="protein sequence ID" value="OXV09431.1"/>
    <property type="molecule type" value="Genomic_DNA"/>
</dbReference>
<feature type="compositionally biased region" description="Low complexity" evidence="1">
    <location>
        <begin position="361"/>
        <end position="376"/>
    </location>
</feature>
<feature type="compositionally biased region" description="Polar residues" evidence="1">
    <location>
        <begin position="308"/>
        <end position="354"/>
    </location>
</feature>
<dbReference type="OrthoDB" id="5411773at2759"/>
<evidence type="ECO:0000313" key="3">
    <source>
        <dbReference type="Proteomes" id="UP000243515"/>
    </source>
</evidence>
<keyword evidence="3" id="KW-1185">Reference proteome</keyword>
<dbReference type="Proteomes" id="UP000243515">
    <property type="component" value="Unassembled WGS sequence"/>
</dbReference>
<feature type="compositionally biased region" description="Low complexity" evidence="1">
    <location>
        <begin position="278"/>
        <end position="287"/>
    </location>
</feature>
<evidence type="ECO:0000313" key="2">
    <source>
        <dbReference type="EMBL" id="OXV09431.1"/>
    </source>
</evidence>
<organism evidence="2 3">
    <name type="scientific">Elaphomyces granulatus</name>
    <dbReference type="NCBI Taxonomy" id="519963"/>
    <lineage>
        <taxon>Eukaryota</taxon>
        <taxon>Fungi</taxon>
        <taxon>Dikarya</taxon>
        <taxon>Ascomycota</taxon>
        <taxon>Pezizomycotina</taxon>
        <taxon>Eurotiomycetes</taxon>
        <taxon>Eurotiomycetidae</taxon>
        <taxon>Eurotiales</taxon>
        <taxon>Elaphomycetaceae</taxon>
        <taxon>Elaphomyces</taxon>
    </lineage>
</organism>
<comment type="caution">
    <text evidence="2">The sequence shown here is derived from an EMBL/GenBank/DDBJ whole genome shotgun (WGS) entry which is preliminary data.</text>
</comment>
<protein>
    <submittedName>
        <fullName evidence="2">Uncharacterized protein</fullName>
    </submittedName>
</protein>
<proteinExistence type="predicted"/>
<dbReference type="AlphaFoldDB" id="A0A232LZ37"/>
<reference evidence="2 3" key="1">
    <citation type="journal article" date="2015" name="Environ. Microbiol.">
        <title>Metagenome sequence of Elaphomyces granulatus from sporocarp tissue reveals Ascomycota ectomycorrhizal fingerprints of genome expansion and a Proteobacteria-rich microbiome.</title>
        <authorList>
            <person name="Quandt C.A."/>
            <person name="Kohler A."/>
            <person name="Hesse C.N."/>
            <person name="Sharpton T.J."/>
            <person name="Martin F."/>
            <person name="Spatafora J.W."/>
        </authorList>
    </citation>
    <scope>NUCLEOTIDE SEQUENCE [LARGE SCALE GENOMIC DNA]</scope>
    <source>
        <strain evidence="2 3">OSC145934</strain>
    </source>
</reference>
<gene>
    <name evidence="2" type="ORF">Egran_02806</name>
</gene>
<name>A0A232LZ37_9EURO</name>
<evidence type="ECO:0000256" key="1">
    <source>
        <dbReference type="SAM" id="MobiDB-lite"/>
    </source>
</evidence>
<feature type="compositionally biased region" description="Basic residues" evidence="1">
    <location>
        <begin position="41"/>
        <end position="54"/>
    </location>
</feature>
<sequence>MPKSRSRRQMISSDHLVESNPDSPVQHSDNETGPRPPRSASRPKRDKQPKRTRPALHQELGMNVHSSVARISTSKALALLDPPPEDAKIGSADLPWLRLTQWEMTKLRKKMKKSAAWQPSEIMIHRELFIRGRGWENYKTAKAHAESNGEEFVDCDDIMNNYVPGKLTRKTDAMTGLAGLGETKLSNRGMKLNEAKKLKREALARKQAALAAAEAEMAAKRLGDIGSSFKSLFSSPMDHNLGVSGLIGGSARSSVPAAKEKEKAKTPKKRKSEEPAATETTTFTQKNTDSDVVAGAAGPASKKRRMNKSMTVNTDIEMTSVSGGPSTNTTLTAAPSTATNFPWNGTAPSSSLQKPTPTPSPTGSRPPMSASMPPARLQALQPQFRR</sequence>
<feature type="region of interest" description="Disordered" evidence="1">
    <location>
        <begin position="249"/>
        <end position="386"/>
    </location>
</feature>
<accession>A0A232LZ37</accession>
<feature type="region of interest" description="Disordered" evidence="1">
    <location>
        <begin position="1"/>
        <end position="61"/>
    </location>
</feature>